<organism evidence="8 9">
    <name type="scientific">Tegillarca granosa</name>
    <name type="common">Malaysian cockle</name>
    <name type="synonym">Anadara granosa</name>
    <dbReference type="NCBI Taxonomy" id="220873"/>
    <lineage>
        <taxon>Eukaryota</taxon>
        <taxon>Metazoa</taxon>
        <taxon>Spiralia</taxon>
        <taxon>Lophotrochozoa</taxon>
        <taxon>Mollusca</taxon>
        <taxon>Bivalvia</taxon>
        <taxon>Autobranchia</taxon>
        <taxon>Pteriomorphia</taxon>
        <taxon>Arcoida</taxon>
        <taxon>Arcoidea</taxon>
        <taxon>Arcidae</taxon>
        <taxon>Tegillarca</taxon>
    </lineage>
</organism>
<dbReference type="PANTHER" id="PTHR22750">
    <property type="entry name" value="G-PROTEIN COUPLED RECEPTOR"/>
    <property type="match status" value="1"/>
</dbReference>
<proteinExistence type="predicted"/>
<keyword evidence="5 6" id="KW-0472">Membrane</keyword>
<keyword evidence="9" id="KW-1185">Reference proteome</keyword>
<keyword evidence="2" id="KW-1003">Cell membrane</keyword>
<comment type="caution">
    <text evidence="8">The sequence shown here is derived from an EMBL/GenBank/DDBJ whole genome shotgun (WGS) entry which is preliminary data.</text>
</comment>
<dbReference type="PROSITE" id="PS50262">
    <property type="entry name" value="G_PROTEIN_RECEP_F1_2"/>
    <property type="match status" value="1"/>
</dbReference>
<evidence type="ECO:0000256" key="2">
    <source>
        <dbReference type="ARBA" id="ARBA00022475"/>
    </source>
</evidence>
<keyword evidence="4 6" id="KW-1133">Transmembrane helix</keyword>
<gene>
    <name evidence="8" type="ORF">KUTeg_007500</name>
</gene>
<evidence type="ECO:0000313" key="8">
    <source>
        <dbReference type="EMBL" id="KAJ8315350.1"/>
    </source>
</evidence>
<evidence type="ECO:0000256" key="5">
    <source>
        <dbReference type="ARBA" id="ARBA00023136"/>
    </source>
</evidence>
<dbReference type="Gene3D" id="1.20.1070.10">
    <property type="entry name" value="Rhodopsin 7-helix transmembrane proteins"/>
    <property type="match status" value="1"/>
</dbReference>
<dbReference type="InterPro" id="IPR000276">
    <property type="entry name" value="GPCR_Rhodpsn"/>
</dbReference>
<evidence type="ECO:0000313" key="9">
    <source>
        <dbReference type="Proteomes" id="UP001217089"/>
    </source>
</evidence>
<dbReference type="InterPro" id="IPR017452">
    <property type="entry name" value="GPCR_Rhodpsn_7TM"/>
</dbReference>
<evidence type="ECO:0000256" key="4">
    <source>
        <dbReference type="ARBA" id="ARBA00022989"/>
    </source>
</evidence>
<evidence type="ECO:0000256" key="6">
    <source>
        <dbReference type="SAM" id="Phobius"/>
    </source>
</evidence>
<accession>A0ABQ9FDF6</accession>
<feature type="domain" description="G-protein coupled receptors family 1 profile" evidence="7">
    <location>
        <begin position="23"/>
        <end position="147"/>
    </location>
</feature>
<dbReference type="EMBL" id="JARBDR010000337">
    <property type="protein sequence ID" value="KAJ8315350.1"/>
    <property type="molecule type" value="Genomic_DNA"/>
</dbReference>
<evidence type="ECO:0000256" key="1">
    <source>
        <dbReference type="ARBA" id="ARBA00004651"/>
    </source>
</evidence>
<feature type="transmembrane region" description="Helical" evidence="6">
    <location>
        <begin position="27"/>
        <end position="54"/>
    </location>
</feature>
<reference evidence="8 9" key="1">
    <citation type="submission" date="2022-12" db="EMBL/GenBank/DDBJ databases">
        <title>Chromosome-level genome of Tegillarca granosa.</title>
        <authorList>
            <person name="Kim J."/>
        </authorList>
    </citation>
    <scope>NUCLEOTIDE SEQUENCE [LARGE SCALE GENOMIC DNA]</scope>
    <source>
        <strain evidence="8">Teg-2019</strain>
        <tissue evidence="8">Adductor muscle</tissue>
    </source>
</reference>
<feature type="transmembrane region" description="Helical" evidence="6">
    <location>
        <begin position="127"/>
        <end position="149"/>
    </location>
</feature>
<keyword evidence="3 6" id="KW-0812">Transmembrane</keyword>
<evidence type="ECO:0000256" key="3">
    <source>
        <dbReference type="ARBA" id="ARBA00022692"/>
    </source>
</evidence>
<comment type="subcellular location">
    <subcellularLocation>
        <location evidence="1">Cell membrane</location>
        <topology evidence="1">Multi-pass membrane protein</topology>
    </subcellularLocation>
</comment>
<dbReference type="Pfam" id="PF00001">
    <property type="entry name" value="7tm_1"/>
    <property type="match status" value="1"/>
</dbReference>
<feature type="transmembrane region" description="Helical" evidence="6">
    <location>
        <begin position="93"/>
        <end position="115"/>
    </location>
</feature>
<evidence type="ECO:0000259" key="7">
    <source>
        <dbReference type="PROSITE" id="PS50262"/>
    </source>
</evidence>
<dbReference type="PRINTS" id="PR00237">
    <property type="entry name" value="GPCRRHODOPSN"/>
</dbReference>
<sequence length="200" mass="23033">MHGFIQLTIAFSGLLINKPIHICRYELIFSVAHVIVLFVIQLFLPLGVMLSLYVRIARIARKQAKIMAIQSIRPQSRNSRNIHIHSHELKSTILVSILLSCFALGWLPMIVYFFYSVICPECYTSPYIRASVRILLYINSAINIFIYAGRLSDFRAHIKTDLKKCFHSISSRFKHAKPQNKIQRRSADSRASQIIILTNM</sequence>
<dbReference type="SUPFAM" id="SSF81321">
    <property type="entry name" value="Family A G protein-coupled receptor-like"/>
    <property type="match status" value="1"/>
</dbReference>
<dbReference type="Proteomes" id="UP001217089">
    <property type="component" value="Unassembled WGS sequence"/>
</dbReference>
<protein>
    <recommendedName>
        <fullName evidence="7">G-protein coupled receptors family 1 profile domain-containing protein</fullName>
    </recommendedName>
</protein>
<name>A0ABQ9FDF6_TEGGR</name>